<accession>A0A941F099</accession>
<dbReference type="AlphaFoldDB" id="A0A941F099"/>
<gene>
    <name evidence="1" type="ORF">KDL01_37095</name>
</gene>
<protein>
    <submittedName>
        <fullName evidence="1">NifU family protein</fullName>
    </submittedName>
</protein>
<sequence length="194" mass="20174">MAEPAARHQRLTDEDVRMRLARLEEALALIEQTPGPAGELALAAVTDLAQVYGEALARAVDHVTDHAEAAADSALLETLVHDELIEHLLVLHEIHPEPLEPRVARAVADLAPAVEERGARITLRNVEAGVATVELTTSGGGCCGGSASGDLPAAVREAVLDVAPELADVTVVTKTPPRPPTFVPLAGINIGAAP</sequence>
<dbReference type="SUPFAM" id="SSF117916">
    <property type="entry name" value="Fe-S cluster assembly (FSCA) domain-like"/>
    <property type="match status" value="1"/>
</dbReference>
<organism evidence="1 2">
    <name type="scientific">Actinospica durhamensis</name>
    <dbReference type="NCBI Taxonomy" id="1508375"/>
    <lineage>
        <taxon>Bacteria</taxon>
        <taxon>Bacillati</taxon>
        <taxon>Actinomycetota</taxon>
        <taxon>Actinomycetes</taxon>
        <taxon>Catenulisporales</taxon>
        <taxon>Actinospicaceae</taxon>
        <taxon>Actinospica</taxon>
    </lineage>
</organism>
<name>A0A941F099_9ACTN</name>
<comment type="caution">
    <text evidence="1">The sequence shown here is derived from an EMBL/GenBank/DDBJ whole genome shotgun (WGS) entry which is preliminary data.</text>
</comment>
<keyword evidence="2" id="KW-1185">Reference proteome</keyword>
<dbReference type="EMBL" id="JAGSOG010000353">
    <property type="protein sequence ID" value="MBR7838944.1"/>
    <property type="molecule type" value="Genomic_DNA"/>
</dbReference>
<reference evidence="1" key="1">
    <citation type="submission" date="2021-04" db="EMBL/GenBank/DDBJ databases">
        <title>Genome based classification of Actinospica acidithermotolerans sp. nov., an actinobacterium isolated from an Indonesian hot spring.</title>
        <authorList>
            <person name="Kusuma A.B."/>
            <person name="Putra K.E."/>
            <person name="Nafisah S."/>
            <person name="Loh J."/>
            <person name="Nouioui I."/>
            <person name="Goodfellow M."/>
        </authorList>
    </citation>
    <scope>NUCLEOTIDE SEQUENCE</scope>
    <source>
        <strain evidence="1">CSCA 57</strain>
    </source>
</reference>
<dbReference type="InterPro" id="IPR034904">
    <property type="entry name" value="FSCA_dom_sf"/>
</dbReference>
<evidence type="ECO:0000313" key="2">
    <source>
        <dbReference type="Proteomes" id="UP000675781"/>
    </source>
</evidence>
<dbReference type="Gene3D" id="3.30.300.130">
    <property type="entry name" value="Fe-S cluster assembly (FSCA)"/>
    <property type="match status" value="1"/>
</dbReference>
<evidence type="ECO:0000313" key="1">
    <source>
        <dbReference type="EMBL" id="MBR7838944.1"/>
    </source>
</evidence>
<dbReference type="Proteomes" id="UP000675781">
    <property type="component" value="Unassembled WGS sequence"/>
</dbReference>
<proteinExistence type="predicted"/>
<dbReference type="RefSeq" id="WP_212533392.1">
    <property type="nucleotide sequence ID" value="NZ_JAGSOG010000353.1"/>
</dbReference>